<dbReference type="Gene3D" id="1.10.260.40">
    <property type="entry name" value="lambda repressor-like DNA-binding domains"/>
    <property type="match status" value="1"/>
</dbReference>
<dbReference type="AlphaFoldDB" id="A0A840ZLC1"/>
<dbReference type="Proteomes" id="UP000583454">
    <property type="component" value="Unassembled WGS sequence"/>
</dbReference>
<dbReference type="Pfam" id="PF01381">
    <property type="entry name" value="HTH_3"/>
    <property type="match status" value="1"/>
</dbReference>
<keyword evidence="3" id="KW-1185">Reference proteome</keyword>
<proteinExistence type="predicted"/>
<comment type="caution">
    <text evidence="2">The sequence shown here is derived from an EMBL/GenBank/DDBJ whole genome shotgun (WGS) entry which is preliminary data.</text>
</comment>
<gene>
    <name evidence="2" type="ORF">HNR00_003546</name>
</gene>
<accession>A0A840ZLC1</accession>
<dbReference type="InterPro" id="IPR001387">
    <property type="entry name" value="Cro/C1-type_HTH"/>
</dbReference>
<evidence type="ECO:0000259" key="1">
    <source>
        <dbReference type="PROSITE" id="PS50943"/>
    </source>
</evidence>
<dbReference type="CDD" id="cd00093">
    <property type="entry name" value="HTH_XRE"/>
    <property type="match status" value="1"/>
</dbReference>
<evidence type="ECO:0000313" key="3">
    <source>
        <dbReference type="Proteomes" id="UP000583454"/>
    </source>
</evidence>
<dbReference type="EMBL" id="JACHOP010000017">
    <property type="protein sequence ID" value="MBB5758819.1"/>
    <property type="molecule type" value="Genomic_DNA"/>
</dbReference>
<organism evidence="2 3">
    <name type="scientific">Methylorubrum rhodinum</name>
    <dbReference type="NCBI Taxonomy" id="29428"/>
    <lineage>
        <taxon>Bacteria</taxon>
        <taxon>Pseudomonadati</taxon>
        <taxon>Pseudomonadota</taxon>
        <taxon>Alphaproteobacteria</taxon>
        <taxon>Hyphomicrobiales</taxon>
        <taxon>Methylobacteriaceae</taxon>
        <taxon>Methylorubrum</taxon>
    </lineage>
</organism>
<name>A0A840ZLC1_9HYPH</name>
<dbReference type="Pfam" id="PF00717">
    <property type="entry name" value="Peptidase_S24"/>
    <property type="match status" value="1"/>
</dbReference>
<sequence length="229" mass="25184">MTWHDQIREARTKRGLSQGKLAKAVGVSQAIIGKIELRQVESTKALGALIEFLGLDRADFPEEAFGQVALPATDSAPTEASPLPLPEYARDPAYWAMAAGLVGDVPLYAAAEGGAGTILIDRDSIGSERRPPELQGVKNGYAILVVGTSMTPEFEPGDTLYINPRLPVIPNTSCVFYSNKNEEPTATVKRFLGERGDMWLVRQHEPKKDFELDAEEWAVRHRIVSKKLR</sequence>
<dbReference type="InterPro" id="IPR010982">
    <property type="entry name" value="Lambda_DNA-bd_dom_sf"/>
</dbReference>
<dbReference type="SUPFAM" id="SSF51306">
    <property type="entry name" value="LexA/Signal peptidase"/>
    <property type="match status" value="1"/>
</dbReference>
<dbReference type="CDD" id="cd06529">
    <property type="entry name" value="S24_LexA-like"/>
    <property type="match status" value="1"/>
</dbReference>
<dbReference type="SMART" id="SM00530">
    <property type="entry name" value="HTH_XRE"/>
    <property type="match status" value="1"/>
</dbReference>
<feature type="domain" description="HTH cro/C1-type" evidence="1">
    <location>
        <begin position="7"/>
        <end position="60"/>
    </location>
</feature>
<reference evidence="2 3" key="1">
    <citation type="submission" date="2020-08" db="EMBL/GenBank/DDBJ databases">
        <title>Genomic Encyclopedia of Type Strains, Phase IV (KMG-IV): sequencing the most valuable type-strain genomes for metagenomic binning, comparative biology and taxonomic classification.</title>
        <authorList>
            <person name="Goeker M."/>
        </authorList>
    </citation>
    <scope>NUCLEOTIDE SEQUENCE [LARGE SCALE GENOMIC DNA]</scope>
    <source>
        <strain evidence="2 3">DSM 2163</strain>
    </source>
</reference>
<dbReference type="SUPFAM" id="SSF47413">
    <property type="entry name" value="lambda repressor-like DNA-binding domains"/>
    <property type="match status" value="1"/>
</dbReference>
<protein>
    <submittedName>
        <fullName evidence="2">Phage repressor protein C with HTH and peptisase S24 domain</fullName>
    </submittedName>
</protein>
<dbReference type="GO" id="GO:0003677">
    <property type="term" value="F:DNA binding"/>
    <property type="evidence" value="ECO:0007669"/>
    <property type="project" value="InterPro"/>
</dbReference>
<dbReference type="InterPro" id="IPR036286">
    <property type="entry name" value="LexA/Signal_pep-like_sf"/>
</dbReference>
<evidence type="ECO:0000313" key="2">
    <source>
        <dbReference type="EMBL" id="MBB5758819.1"/>
    </source>
</evidence>
<dbReference type="PROSITE" id="PS50943">
    <property type="entry name" value="HTH_CROC1"/>
    <property type="match status" value="1"/>
</dbReference>
<dbReference type="Gene3D" id="2.10.109.10">
    <property type="entry name" value="Umud Fragment, subunit A"/>
    <property type="match status" value="1"/>
</dbReference>
<dbReference type="InterPro" id="IPR039418">
    <property type="entry name" value="LexA-like"/>
</dbReference>
<dbReference type="RefSeq" id="WP_183571589.1">
    <property type="nucleotide sequence ID" value="NZ_JACHOP010000017.1"/>
</dbReference>
<dbReference type="InterPro" id="IPR015927">
    <property type="entry name" value="Peptidase_S24_S26A/B/C"/>
</dbReference>